<keyword evidence="1 3" id="KW-0689">Ribosomal protein</keyword>
<dbReference type="InterPro" id="IPR023657">
    <property type="entry name" value="Ribosomal_eL40_arc"/>
</dbReference>
<dbReference type="Gene3D" id="4.10.1060.50">
    <property type="match status" value="1"/>
</dbReference>
<dbReference type="SMR" id="A0A371QW40"/>
<evidence type="ECO:0000313" key="8">
    <source>
        <dbReference type="Proteomes" id="UP000256877"/>
    </source>
</evidence>
<dbReference type="OrthoDB" id="45138at2157"/>
<gene>
    <name evidence="3" type="primary">rpl40e</name>
    <name evidence="6" type="ORF">CGL51_10015</name>
    <name evidence="7" type="ORF">CGL52_04255</name>
    <name evidence="5" type="ORF">HA333_09225</name>
</gene>
<evidence type="ECO:0000313" key="6">
    <source>
        <dbReference type="EMBL" id="RFA94497.1"/>
    </source>
</evidence>
<dbReference type="RefSeq" id="WP_011009259.1">
    <property type="nucleotide sequence ID" value="NZ_DAIOPL010000037.1"/>
</dbReference>
<evidence type="ECO:0000313" key="9">
    <source>
        <dbReference type="Proteomes" id="UP000257123"/>
    </source>
</evidence>
<feature type="domain" description="Large ribosomal subunit protein eL40" evidence="4">
    <location>
        <begin position="4"/>
        <end position="52"/>
    </location>
</feature>
<dbReference type="InterPro" id="IPR038587">
    <property type="entry name" value="Ribosomal_eL40_sf"/>
</dbReference>
<dbReference type="GO" id="GO:0003735">
    <property type="term" value="F:structural constituent of ribosome"/>
    <property type="evidence" value="ECO:0007669"/>
    <property type="project" value="InterPro"/>
</dbReference>
<sequence>MPITLDPEKLAIVMKHRFQYKICRECGAKNPPDAVKCRRCRSRNLRPKRFRKK</sequence>
<dbReference type="AlphaFoldDB" id="A0A371QW40"/>
<evidence type="ECO:0000256" key="2">
    <source>
        <dbReference type="ARBA" id="ARBA00023274"/>
    </source>
</evidence>
<dbReference type="Proteomes" id="UP000256877">
    <property type="component" value="Unassembled WGS sequence"/>
</dbReference>
<reference evidence="5" key="2">
    <citation type="journal article" date="2020" name="bioRxiv">
        <title>A rank-normalized archaeal taxonomy based on genome phylogeny resolves widespread incomplete and uneven classifications.</title>
        <authorList>
            <person name="Rinke C."/>
            <person name="Chuvochina M."/>
            <person name="Mussig A.J."/>
            <person name="Chaumeil P.-A."/>
            <person name="Waite D.W."/>
            <person name="Whitman W.B."/>
            <person name="Parks D.H."/>
            <person name="Hugenholtz P."/>
        </authorList>
    </citation>
    <scope>NUCLEOTIDE SEQUENCE</scope>
    <source>
        <strain evidence="5">UBA8839</strain>
    </source>
</reference>
<dbReference type="NCBIfam" id="NF003161">
    <property type="entry name" value="PRK04136.1"/>
    <property type="match status" value="1"/>
</dbReference>
<dbReference type="PANTHER" id="PTHR39649:SF1">
    <property type="entry name" value="LARGE RIBOSOMAL SUBUNIT PROTEIN EL40"/>
    <property type="match status" value="1"/>
</dbReference>
<dbReference type="EMBL" id="DUJP01000030">
    <property type="protein sequence ID" value="HII47599.1"/>
    <property type="molecule type" value="Genomic_DNA"/>
</dbReference>
<evidence type="ECO:0000256" key="1">
    <source>
        <dbReference type="ARBA" id="ARBA00022980"/>
    </source>
</evidence>
<dbReference type="Proteomes" id="UP000651120">
    <property type="component" value="Unassembled WGS sequence"/>
</dbReference>
<comment type="similarity">
    <text evidence="3">Belongs to the eukaryotic ribosomal protein eL40 family.</text>
</comment>
<dbReference type="InterPro" id="IPR001975">
    <property type="entry name" value="Ribosomal_eL40_dom"/>
</dbReference>
<dbReference type="Pfam" id="PF01020">
    <property type="entry name" value="Ribosomal_L40e"/>
    <property type="match status" value="1"/>
</dbReference>
<evidence type="ECO:0000313" key="7">
    <source>
        <dbReference type="EMBL" id="RFA99217.1"/>
    </source>
</evidence>
<dbReference type="Proteomes" id="UP000257123">
    <property type="component" value="Unassembled WGS sequence"/>
</dbReference>
<dbReference type="PANTHER" id="PTHR39649">
    <property type="entry name" value="50S RIBOSOMAL PROTEIN L40E"/>
    <property type="match status" value="1"/>
</dbReference>
<dbReference type="SMART" id="SM01377">
    <property type="entry name" value="Ribosomal_L40e"/>
    <property type="match status" value="1"/>
</dbReference>
<dbReference type="GO" id="GO:0005840">
    <property type="term" value="C:ribosome"/>
    <property type="evidence" value="ECO:0007669"/>
    <property type="project" value="UniProtKB-KW"/>
</dbReference>
<reference evidence="8 9" key="1">
    <citation type="submission" date="2017-07" db="EMBL/GenBank/DDBJ databases">
        <title>Draft genome sequence of aerobic hyperthermophilic archaea, Pyrobaculum aerophilum YKB31 and YKB32.</title>
        <authorList>
            <person name="Mochizuki T."/>
            <person name="Berliner A.J."/>
            <person name="Yoshida-Takashima Y."/>
            <person name="Takaki Y."/>
            <person name="Nunoura T."/>
            <person name="Takai K."/>
        </authorList>
    </citation>
    <scope>NUCLEOTIDE SEQUENCE [LARGE SCALE GENOMIC DNA]</scope>
    <source>
        <strain evidence="6 9">YKB31</strain>
        <strain evidence="7 8">YKB32</strain>
    </source>
</reference>
<organism evidence="6 9">
    <name type="scientific">Pyrobaculum aerophilum</name>
    <dbReference type="NCBI Taxonomy" id="13773"/>
    <lineage>
        <taxon>Archaea</taxon>
        <taxon>Thermoproteota</taxon>
        <taxon>Thermoprotei</taxon>
        <taxon>Thermoproteales</taxon>
        <taxon>Thermoproteaceae</taxon>
        <taxon>Pyrobaculum</taxon>
    </lineage>
</organism>
<dbReference type="SUPFAM" id="SSF57829">
    <property type="entry name" value="Zn-binding ribosomal proteins"/>
    <property type="match status" value="1"/>
</dbReference>
<dbReference type="EMBL" id="NMUE01000036">
    <property type="protein sequence ID" value="RFA94497.1"/>
    <property type="molecule type" value="Genomic_DNA"/>
</dbReference>
<dbReference type="OMA" id="FQYKICR"/>
<name>A0A371QW40_9CREN</name>
<dbReference type="GO" id="GO:1990904">
    <property type="term" value="C:ribonucleoprotein complex"/>
    <property type="evidence" value="ECO:0007669"/>
    <property type="project" value="UniProtKB-KW"/>
</dbReference>
<comment type="caution">
    <text evidence="6">The sequence shown here is derived from an EMBL/GenBank/DDBJ whole genome shotgun (WGS) entry which is preliminary data.</text>
</comment>
<accession>A0A371QW40</accession>
<dbReference type="HAMAP" id="MF_00788">
    <property type="entry name" value="Ribosomal_eL40"/>
    <property type="match status" value="1"/>
</dbReference>
<dbReference type="GO" id="GO:0006412">
    <property type="term" value="P:translation"/>
    <property type="evidence" value="ECO:0007669"/>
    <property type="project" value="UniProtKB-UniRule"/>
</dbReference>
<evidence type="ECO:0000313" key="5">
    <source>
        <dbReference type="EMBL" id="HII47599.1"/>
    </source>
</evidence>
<keyword evidence="2 3" id="KW-0687">Ribonucleoprotein</keyword>
<dbReference type="GeneID" id="1463976"/>
<protein>
    <recommendedName>
        <fullName evidence="3">Large ribosomal subunit protein eL40</fullName>
    </recommendedName>
</protein>
<dbReference type="EMBL" id="NMUF01000008">
    <property type="protein sequence ID" value="RFA99217.1"/>
    <property type="molecule type" value="Genomic_DNA"/>
</dbReference>
<proteinExistence type="inferred from homology"/>
<evidence type="ECO:0000256" key="3">
    <source>
        <dbReference type="HAMAP-Rule" id="MF_00788"/>
    </source>
</evidence>
<evidence type="ECO:0000259" key="4">
    <source>
        <dbReference type="SMART" id="SM01377"/>
    </source>
</evidence>
<dbReference type="InterPro" id="IPR011332">
    <property type="entry name" value="Ribosomal_zn-bd"/>
</dbReference>